<dbReference type="AlphaFoldDB" id="U5D567"/>
<evidence type="ECO:0000313" key="2">
    <source>
        <dbReference type="Proteomes" id="UP000017836"/>
    </source>
</evidence>
<organism evidence="1 2">
    <name type="scientific">Amborella trichopoda</name>
    <dbReference type="NCBI Taxonomy" id="13333"/>
    <lineage>
        <taxon>Eukaryota</taxon>
        <taxon>Viridiplantae</taxon>
        <taxon>Streptophyta</taxon>
        <taxon>Embryophyta</taxon>
        <taxon>Tracheophyta</taxon>
        <taxon>Spermatophyta</taxon>
        <taxon>Magnoliopsida</taxon>
        <taxon>Amborellales</taxon>
        <taxon>Amborellaceae</taxon>
        <taxon>Amborella</taxon>
    </lineage>
</organism>
<accession>U5D567</accession>
<reference evidence="2" key="1">
    <citation type="journal article" date="2013" name="Science">
        <title>The Amborella genome and the evolution of flowering plants.</title>
        <authorList>
            <consortium name="Amborella Genome Project"/>
        </authorList>
    </citation>
    <scope>NUCLEOTIDE SEQUENCE [LARGE SCALE GENOMIC DNA]</scope>
</reference>
<proteinExistence type="predicted"/>
<dbReference type="Gramene" id="ERN16547">
    <property type="protein sequence ID" value="ERN16547"/>
    <property type="gene ID" value="AMTR_s00031p00150150"/>
</dbReference>
<sequence length="203" mass="23020">MAPWIEEWNSKAARVIGEVEEEGISLSQYEDRYRALLRDIATLTERGEGVMQEVRTAYLDEGRSSVDAVASLRAKRDSAIKARDSIAEDFEHLHHNFDRMVVGHDFMRDKLERVRAELERVQSVSSSSFVVPTLPGPSLDCIRDLERRVDCYRSERLKEDVKGLMGRCGRLSRLILAVSDNPSLADVNPYVRVPLPSSTRSQS</sequence>
<evidence type="ECO:0000313" key="1">
    <source>
        <dbReference type="EMBL" id="ERN16547.1"/>
    </source>
</evidence>
<name>U5D567_AMBTC</name>
<dbReference type="EMBL" id="KI392442">
    <property type="protein sequence ID" value="ERN16547.1"/>
    <property type="molecule type" value="Genomic_DNA"/>
</dbReference>
<dbReference type="HOGENOM" id="CLU_101536_0_0_1"/>
<keyword evidence="2" id="KW-1185">Reference proteome</keyword>
<dbReference type="Proteomes" id="UP000017836">
    <property type="component" value="Unassembled WGS sequence"/>
</dbReference>
<protein>
    <submittedName>
        <fullName evidence="1">Uncharacterized protein</fullName>
    </submittedName>
</protein>
<gene>
    <name evidence="1" type="ORF">AMTR_s00031p00150150</name>
</gene>